<dbReference type="InterPro" id="IPR036551">
    <property type="entry name" value="Flavin_trans-like"/>
</dbReference>
<proteinExistence type="predicted"/>
<dbReference type="InterPro" id="IPR003382">
    <property type="entry name" value="Flavoprotein"/>
</dbReference>
<sequence length="195" mass="21414">MSIKDKNIGFAFTGSYCTFDKAFTQLERLVKEGANVYTIFSYQAQKTDSRFGKAEDFLKLAKGITGKEPITTIVDAEPLGPKNILDLIVVAPCTGNTIAKLAHAITDSPVLMAVKALLRNDKPVVLAISTNDALGNNLKNIGLLINHSNIYFVPFRQDNYKNKPHSMVADFDLILPTIEYALEGRQLQPMVLAPA</sequence>
<organism evidence="2 3">
    <name type="scientific">Herbinix hemicellulosilytica</name>
    <dbReference type="NCBI Taxonomy" id="1564487"/>
    <lineage>
        <taxon>Bacteria</taxon>
        <taxon>Bacillati</taxon>
        <taxon>Bacillota</taxon>
        <taxon>Clostridia</taxon>
        <taxon>Lachnospirales</taxon>
        <taxon>Lachnospiraceae</taxon>
        <taxon>Herbinix</taxon>
    </lineage>
</organism>
<keyword evidence="3" id="KW-1185">Reference proteome</keyword>
<dbReference type="Gene3D" id="3.40.50.1950">
    <property type="entry name" value="Flavin prenyltransferase-like"/>
    <property type="match status" value="1"/>
</dbReference>
<dbReference type="EMBL" id="CVTD020000023">
    <property type="protein sequence ID" value="CRZ35143.1"/>
    <property type="molecule type" value="Genomic_DNA"/>
</dbReference>
<dbReference type="RefSeq" id="WP_103203237.1">
    <property type="nucleotide sequence ID" value="NZ_CVTD020000023.1"/>
</dbReference>
<dbReference type="OrthoDB" id="9792688at2"/>
<dbReference type="GO" id="GO:0003824">
    <property type="term" value="F:catalytic activity"/>
    <property type="evidence" value="ECO:0007669"/>
    <property type="project" value="InterPro"/>
</dbReference>
<dbReference type="InterPro" id="IPR014214">
    <property type="entry name" value="Dipicolinic_acid_synth_B"/>
</dbReference>
<gene>
    <name evidence="2" type="ORF">HHT355_1944</name>
</gene>
<feature type="domain" description="Flavoprotein" evidence="1">
    <location>
        <begin position="6"/>
        <end position="166"/>
    </location>
</feature>
<dbReference type="NCBIfam" id="NF006161">
    <property type="entry name" value="PRK08305.1"/>
    <property type="match status" value="1"/>
</dbReference>
<dbReference type="PIRSF" id="PIRSF001390">
    <property type="entry name" value="Dipicolinate_synth_subunit_B"/>
    <property type="match status" value="1"/>
</dbReference>
<evidence type="ECO:0000313" key="2">
    <source>
        <dbReference type="EMBL" id="CRZ35143.1"/>
    </source>
</evidence>
<reference evidence="2 3" key="1">
    <citation type="submission" date="2015-06" db="EMBL/GenBank/DDBJ databases">
        <authorList>
            <person name="Wibberg Daniel"/>
        </authorList>
    </citation>
    <scope>NUCLEOTIDE SEQUENCE [LARGE SCALE GENOMIC DNA]</scope>
    <source>
        <strain evidence="2 3">T3/55T</strain>
    </source>
</reference>
<dbReference type="AlphaFoldDB" id="A0A0H5SXR1"/>
<evidence type="ECO:0000313" key="3">
    <source>
        <dbReference type="Proteomes" id="UP000236497"/>
    </source>
</evidence>
<dbReference type="SUPFAM" id="SSF52507">
    <property type="entry name" value="Homo-oligomeric flavin-containing Cys decarboxylases, HFCD"/>
    <property type="match status" value="1"/>
</dbReference>
<evidence type="ECO:0000259" key="1">
    <source>
        <dbReference type="Pfam" id="PF02441"/>
    </source>
</evidence>
<name>A0A0H5SXR1_HERHM</name>
<dbReference type="Pfam" id="PF02441">
    <property type="entry name" value="Flavoprotein"/>
    <property type="match status" value="1"/>
</dbReference>
<accession>A0A0H5SXR1</accession>
<dbReference type="NCBIfam" id="TIGR02852">
    <property type="entry name" value="spore_dpaB"/>
    <property type="match status" value="1"/>
</dbReference>
<dbReference type="Proteomes" id="UP000236497">
    <property type="component" value="Unassembled WGS sequence"/>
</dbReference>
<protein>
    <recommendedName>
        <fullName evidence="1">Flavoprotein domain-containing protein</fullName>
    </recommendedName>
</protein>